<feature type="compositionally biased region" description="Acidic residues" evidence="1">
    <location>
        <begin position="306"/>
        <end position="319"/>
    </location>
</feature>
<dbReference type="InterPro" id="IPR000253">
    <property type="entry name" value="FHA_dom"/>
</dbReference>
<dbReference type="Pfam" id="PF00498">
    <property type="entry name" value="FHA"/>
    <property type="match status" value="1"/>
</dbReference>
<dbReference type="PROSITE" id="PS50006">
    <property type="entry name" value="FHA_DOMAIN"/>
    <property type="match status" value="1"/>
</dbReference>
<gene>
    <name evidence="3" type="ORF">RCC_03364</name>
</gene>
<name>A0A2D3UWL9_9PEZI</name>
<dbReference type="RefSeq" id="XP_023624422.1">
    <property type="nucleotide sequence ID" value="XM_023768654.1"/>
</dbReference>
<sequence>MPFGFNMLPDFAVEPTVMRIALTSNLTNDRREFNIHADGEPITIGRASRTRGKQLEAQNDNALFDCPVVSRIHAELRASTKQPFAQEVTIADLSSLHGTKVNGLPLLPDSRFVLRTGDVIKLGERVTRGNGVSVTFERLPRQNSMSSMATFEPTTTIRGFRAPSLSDGSDLDSDHAASFVSDGQYHPSSAKTTPEQNKMKLGTQNVPIAVDDDSHGFEEDIVHSLRDSESYDRPAFNSNQPTDFDSFSDAGSVQDARYVDNTYLIDDGGSQGAESEDDSDIDHIDEVEYGEDEEDDNLSQSASDLSSDEASDVENERDEEDARFGEPAYRELSPELGTFDDTTDVTSTLADIPGMKQSRWDIPSSKQYDPAHSSLAAVKQTSEPSHQSGRITTSFTGHWDVQHPIIAKFPKSTLPTLEQGVIQPPTLSQALFPMSIDAIVDKTIVEGSTTVEETINKEITGIESFSKEIAPATGTDGITKRKRDEVDDAADVLCPPAKKAVQAPPAPPARRRLAPKKQRSIIREAVVSATQAAAFAAVGAVGTVAFLSSPMAESLIQWLG</sequence>
<dbReference type="STRING" id="112498.A0A2D3UWL9"/>
<proteinExistence type="predicted"/>
<feature type="compositionally biased region" description="Polar residues" evidence="1">
    <location>
        <begin position="186"/>
        <end position="200"/>
    </location>
</feature>
<dbReference type="AlphaFoldDB" id="A0A2D3UWL9"/>
<feature type="domain" description="FHA" evidence="2">
    <location>
        <begin position="42"/>
        <end position="106"/>
    </location>
</feature>
<dbReference type="SUPFAM" id="SSF49879">
    <property type="entry name" value="SMAD/FHA domain"/>
    <property type="match status" value="1"/>
</dbReference>
<evidence type="ECO:0000259" key="2">
    <source>
        <dbReference type="PROSITE" id="PS50006"/>
    </source>
</evidence>
<dbReference type="GeneID" id="35598569"/>
<evidence type="ECO:0000313" key="3">
    <source>
        <dbReference type="EMBL" id="CZT17530.1"/>
    </source>
</evidence>
<dbReference type="SMART" id="SM00240">
    <property type="entry name" value="FHA"/>
    <property type="match status" value="1"/>
</dbReference>
<protein>
    <recommendedName>
        <fullName evidence="2">FHA domain-containing protein</fullName>
    </recommendedName>
</protein>
<organism evidence="3 4">
    <name type="scientific">Ramularia collo-cygni</name>
    <dbReference type="NCBI Taxonomy" id="112498"/>
    <lineage>
        <taxon>Eukaryota</taxon>
        <taxon>Fungi</taxon>
        <taxon>Dikarya</taxon>
        <taxon>Ascomycota</taxon>
        <taxon>Pezizomycotina</taxon>
        <taxon>Dothideomycetes</taxon>
        <taxon>Dothideomycetidae</taxon>
        <taxon>Mycosphaerellales</taxon>
        <taxon>Mycosphaerellaceae</taxon>
        <taxon>Ramularia</taxon>
    </lineage>
</organism>
<feature type="compositionally biased region" description="Basic and acidic residues" evidence="1">
    <location>
        <begin position="320"/>
        <end position="333"/>
    </location>
</feature>
<feature type="region of interest" description="Disordered" evidence="1">
    <location>
        <begin position="225"/>
        <end position="249"/>
    </location>
</feature>
<feature type="compositionally biased region" description="Polar residues" evidence="1">
    <location>
        <begin position="236"/>
        <end position="249"/>
    </location>
</feature>
<evidence type="ECO:0000256" key="1">
    <source>
        <dbReference type="SAM" id="MobiDB-lite"/>
    </source>
</evidence>
<feature type="region of interest" description="Disordered" evidence="1">
    <location>
        <begin position="159"/>
        <end position="200"/>
    </location>
</feature>
<dbReference type="CDD" id="cd00060">
    <property type="entry name" value="FHA"/>
    <property type="match status" value="1"/>
</dbReference>
<accession>A0A2D3UWL9</accession>
<dbReference type="Gene3D" id="2.60.200.20">
    <property type="match status" value="1"/>
</dbReference>
<dbReference type="OrthoDB" id="4096268at2759"/>
<keyword evidence="4" id="KW-1185">Reference proteome</keyword>
<dbReference type="Proteomes" id="UP000225277">
    <property type="component" value="Unassembled WGS sequence"/>
</dbReference>
<reference evidence="3 4" key="1">
    <citation type="submission" date="2016-03" db="EMBL/GenBank/DDBJ databases">
        <authorList>
            <person name="Ploux O."/>
        </authorList>
    </citation>
    <scope>NUCLEOTIDE SEQUENCE [LARGE SCALE GENOMIC DNA]</scope>
    <source>
        <strain evidence="3 4">URUG2</strain>
    </source>
</reference>
<dbReference type="EMBL" id="FJUY01000004">
    <property type="protein sequence ID" value="CZT17530.1"/>
    <property type="molecule type" value="Genomic_DNA"/>
</dbReference>
<feature type="region of interest" description="Disordered" evidence="1">
    <location>
        <begin position="289"/>
        <end position="390"/>
    </location>
</feature>
<dbReference type="InterPro" id="IPR008984">
    <property type="entry name" value="SMAD_FHA_dom_sf"/>
</dbReference>
<evidence type="ECO:0000313" key="4">
    <source>
        <dbReference type="Proteomes" id="UP000225277"/>
    </source>
</evidence>
<feature type="compositionally biased region" description="Polar residues" evidence="1">
    <location>
        <begin position="379"/>
        <end position="390"/>
    </location>
</feature>